<evidence type="ECO:0000313" key="2">
    <source>
        <dbReference type="Proteomes" id="UP000288843"/>
    </source>
</evidence>
<comment type="caution">
    <text evidence="1">The sequence shown here is derived from an EMBL/GenBank/DDBJ whole genome shotgun (WGS) entry which is preliminary data.</text>
</comment>
<dbReference type="SUPFAM" id="SSF50475">
    <property type="entry name" value="FMN-binding split barrel"/>
    <property type="match status" value="1"/>
</dbReference>
<dbReference type="EMBL" id="QKOX01000008">
    <property type="protein sequence ID" value="RWT23325.1"/>
    <property type="molecule type" value="Genomic_DNA"/>
</dbReference>
<evidence type="ECO:0000313" key="1">
    <source>
        <dbReference type="EMBL" id="RWT23325.1"/>
    </source>
</evidence>
<accession>A0A443VP57</accession>
<sequence>MNGALKNQKLLTVWELLKAVAECRASFTSLRLTTEIKTNSPKLREVIISDFDRQKGELFFIVDGSCREITEIKDNLRVTLTGVDKVNGIQLKVEGVSEIVKDYSVLKKHRSKIRSLSSCGHFEIPVISCVELTSPEIVHVLHCGDGITQEPIGNYSLIHVRIERIDWIEFLSSPRLIYQYVKIAGEWISYQVTT</sequence>
<protein>
    <submittedName>
        <fullName evidence="1">Uncharacterized protein</fullName>
    </submittedName>
</protein>
<organism evidence="1 2">
    <name type="scientific">Raoultella planticola</name>
    <name type="common">Klebsiella planticola</name>
    <dbReference type="NCBI Taxonomy" id="575"/>
    <lineage>
        <taxon>Bacteria</taxon>
        <taxon>Pseudomonadati</taxon>
        <taxon>Pseudomonadota</taxon>
        <taxon>Gammaproteobacteria</taxon>
        <taxon>Enterobacterales</taxon>
        <taxon>Enterobacteriaceae</taxon>
        <taxon>Klebsiella/Raoultella group</taxon>
        <taxon>Raoultella</taxon>
    </lineage>
</organism>
<dbReference type="Proteomes" id="UP000288843">
    <property type="component" value="Unassembled WGS sequence"/>
</dbReference>
<reference evidence="1 2" key="1">
    <citation type="submission" date="2018-06" db="EMBL/GenBank/DDBJ databases">
        <title>Carbapenemase-producing Enterobacteriaceae present in wastewater treatment plant effluent and nearby surface waters in the US.</title>
        <authorList>
            <person name="Mathys D.A."/>
            <person name="Mollenkopf D.F."/>
            <person name="Feicht S.M."/>
            <person name="Adams R.J."/>
            <person name="Albers A.L."/>
            <person name="Stuever D.M."/>
            <person name="Daniels J.B."/>
            <person name="Wittum T.E."/>
        </authorList>
    </citation>
    <scope>NUCLEOTIDE SEQUENCE [LARGE SCALE GENOMIC DNA]</scope>
    <source>
        <strain evidence="1 2">GEO_47_Down_B</strain>
    </source>
</reference>
<gene>
    <name evidence="1" type="ORF">DN603_09505</name>
</gene>
<dbReference type="InterPro" id="IPR012349">
    <property type="entry name" value="Split_barrel_FMN-bd"/>
</dbReference>
<name>A0A443VP57_RAOPL</name>
<proteinExistence type="predicted"/>
<dbReference type="AlphaFoldDB" id="A0A443VP57"/>
<dbReference type="RefSeq" id="WP_128319633.1">
    <property type="nucleotide sequence ID" value="NZ_QKOX01000008.1"/>
</dbReference>
<dbReference type="Gene3D" id="2.30.110.10">
    <property type="entry name" value="Electron Transport, Fmn-binding Protein, Chain A"/>
    <property type="match status" value="1"/>
</dbReference>